<gene>
    <name evidence="2" type="ordered locus">Mlab_1146</name>
</gene>
<dbReference type="OrthoDB" id="130505at2157"/>
<evidence type="ECO:0000313" key="3">
    <source>
        <dbReference type="Proteomes" id="UP000000365"/>
    </source>
</evidence>
<dbReference type="KEGG" id="mla:Mlab_1146"/>
<proteinExistence type="predicted"/>
<dbReference type="Pfam" id="PF03167">
    <property type="entry name" value="UDG"/>
    <property type="match status" value="1"/>
</dbReference>
<sequence length="184" mass="20301">MTPQPPEIFVDPASVYVVMINEVVPKDPKEDFYGSAGASYAESAIALFRQAGVDVSSVSDLLDRGIYLTNAVKYPKTGYAVELSAIKRSLPLLEEELSRFPNLRVVMLMGDTAKKSFNTIAKKQTGKNCIPSGATYKLRAGEFYFGNVRVIPSYIMTGGNLLIEKSKTQMITEDIKKMMEIILS</sequence>
<dbReference type="Gene3D" id="3.40.470.10">
    <property type="entry name" value="Uracil-DNA glycosylase-like domain"/>
    <property type="match status" value="1"/>
</dbReference>
<evidence type="ECO:0000259" key="1">
    <source>
        <dbReference type="Pfam" id="PF03167"/>
    </source>
</evidence>
<dbReference type="STRING" id="410358.Mlab_1146"/>
<dbReference type="RefSeq" id="WP_011833518.1">
    <property type="nucleotide sequence ID" value="NC_008942.1"/>
</dbReference>
<accession>A2SSK9</accession>
<feature type="domain" description="Uracil-DNA glycosylase-like" evidence="1">
    <location>
        <begin position="27"/>
        <end position="141"/>
    </location>
</feature>
<reference evidence="2 3" key="1">
    <citation type="journal article" date="2009" name="Stand. Genomic Sci.">
        <title>Complete genome sequence of Methanocorpusculum labreanum type strain Z.</title>
        <authorList>
            <person name="Anderson I.J."/>
            <person name="Sieprawska-Lupa M."/>
            <person name="Goltsman E."/>
            <person name="Lapidus A."/>
            <person name="Copeland A."/>
            <person name="Glavina Del Rio T."/>
            <person name="Tice H."/>
            <person name="Dalin E."/>
            <person name="Barry K."/>
            <person name="Pitluck S."/>
            <person name="Hauser L."/>
            <person name="Land M."/>
            <person name="Lucas S."/>
            <person name="Richardson P."/>
            <person name="Whitman W.B."/>
            <person name="Kyrpides N.C."/>
        </authorList>
    </citation>
    <scope>NUCLEOTIDE SEQUENCE [LARGE SCALE GENOMIC DNA]</scope>
    <source>
        <strain evidence="3">ATCC 43576 / DSM 4855 / Z</strain>
    </source>
</reference>
<dbReference type="InterPro" id="IPR005122">
    <property type="entry name" value="Uracil-DNA_glycosylase-like"/>
</dbReference>
<name>A2SSK9_METLZ</name>
<evidence type="ECO:0000313" key="2">
    <source>
        <dbReference type="EMBL" id="ABN07315.1"/>
    </source>
</evidence>
<dbReference type="GeneID" id="4794519"/>
<dbReference type="AlphaFoldDB" id="A2SSK9"/>
<dbReference type="Proteomes" id="UP000000365">
    <property type="component" value="Chromosome"/>
</dbReference>
<keyword evidence="3" id="KW-1185">Reference proteome</keyword>
<dbReference type="InterPro" id="IPR036895">
    <property type="entry name" value="Uracil-DNA_glycosylase-like_sf"/>
</dbReference>
<organism evidence="2 3">
    <name type="scientific">Methanocorpusculum labreanum (strain ATCC 43576 / DSM 4855 / Z)</name>
    <dbReference type="NCBI Taxonomy" id="410358"/>
    <lineage>
        <taxon>Archaea</taxon>
        <taxon>Methanobacteriati</taxon>
        <taxon>Methanobacteriota</taxon>
        <taxon>Stenosarchaea group</taxon>
        <taxon>Methanomicrobia</taxon>
        <taxon>Methanomicrobiales</taxon>
        <taxon>Methanocorpusculaceae</taxon>
        <taxon>Methanocorpusculum</taxon>
    </lineage>
</organism>
<dbReference type="HOGENOM" id="CLU_116736_0_0_2"/>
<protein>
    <recommendedName>
        <fullName evidence="1">Uracil-DNA glycosylase-like domain-containing protein</fullName>
    </recommendedName>
</protein>
<dbReference type="EMBL" id="CP000559">
    <property type="protein sequence ID" value="ABN07315.1"/>
    <property type="molecule type" value="Genomic_DNA"/>
</dbReference>
<dbReference type="SUPFAM" id="SSF52141">
    <property type="entry name" value="Uracil-DNA glycosylase-like"/>
    <property type="match status" value="1"/>
</dbReference>